<dbReference type="Gene3D" id="1.20.1080.10">
    <property type="entry name" value="Glycerol uptake facilitator protein"/>
    <property type="match status" value="1"/>
</dbReference>
<evidence type="ECO:0000313" key="6">
    <source>
        <dbReference type="EMBL" id="MFB9052067.1"/>
    </source>
</evidence>
<evidence type="ECO:0000256" key="2">
    <source>
        <dbReference type="ARBA" id="ARBA00022692"/>
    </source>
</evidence>
<evidence type="ECO:0000256" key="4">
    <source>
        <dbReference type="ARBA" id="ARBA00023136"/>
    </source>
</evidence>
<feature type="transmembrane region" description="Helical" evidence="5">
    <location>
        <begin position="243"/>
        <end position="264"/>
    </location>
</feature>
<dbReference type="InterPro" id="IPR023271">
    <property type="entry name" value="Aquaporin-like"/>
</dbReference>
<feature type="transmembrane region" description="Helical" evidence="5">
    <location>
        <begin position="341"/>
        <end position="363"/>
    </location>
</feature>
<sequence length="564" mass="64467">MKSESLNFYSFFTKYSIMEEYGFGSGIINRLYRKILPNIPDEGTIEYFLLNSKNPVQHVLSLIDLSTIADSNISTQLDLSIKALCAKVVAFGLDSDIKAKYNFIELNSKPFELLLKKVNNLSEFDEEETLQLFNSLEAIELLIIDLRKSKSKIGTSFHLTLVTRRILEYTIRIKELLHLKLHISSKQHWENILADFIVYFKYKDSIRRYLSRHSDLVAIEIVEHTSNKGEKYIAETTKEYWKFFYRSLFGGGIIALFALFKLLLYTYEFSEVSNAILFSINYALCFIIVNQLGGIIATKQPAMTATTLAKNIDKEGTLKYDSIKSITIIVRKVFRSQFISVMGNFLMAILSACIFMLFIQIFSTTDMAKTVKPVYLIHKIVPSFQLVFFAAIAGFFLAFSGLVSGFVDNKVIASKIPHRIRNSRFLLKSEKLATFVDKNWGTMFGNISLGFFLGSTFLLSHLLPFDIDIRHVAFSSANLGYAIMNYDFSHHTILLAIIGALLIGLVNFIVSFSITLYLALKSRGVNFRLLPKVVFNIFKDFLHNPFHYFIKIEKEPVTKKDTEA</sequence>
<evidence type="ECO:0000256" key="5">
    <source>
        <dbReference type="SAM" id="Phobius"/>
    </source>
</evidence>
<keyword evidence="2 5" id="KW-0812">Transmembrane</keyword>
<name>A0ABV5EY03_9FLAO</name>
<dbReference type="Pfam" id="PF10136">
    <property type="entry name" value="SpecificRecomb"/>
    <property type="match status" value="1"/>
</dbReference>
<feature type="transmembrane region" description="Helical" evidence="5">
    <location>
        <begin position="383"/>
        <end position="407"/>
    </location>
</feature>
<dbReference type="Proteomes" id="UP001589605">
    <property type="component" value="Unassembled WGS sequence"/>
</dbReference>
<comment type="subcellular location">
    <subcellularLocation>
        <location evidence="1">Membrane</location>
        <topology evidence="1">Multi-pass membrane protein</topology>
    </subcellularLocation>
</comment>
<keyword evidence="7" id="KW-1185">Reference proteome</keyword>
<dbReference type="RefSeq" id="WP_382381074.1">
    <property type="nucleotide sequence ID" value="NZ_JBHMEZ010000001.1"/>
</dbReference>
<accession>A0ABV5EY03</accession>
<dbReference type="EMBL" id="JBHMEZ010000001">
    <property type="protein sequence ID" value="MFB9052067.1"/>
    <property type="molecule type" value="Genomic_DNA"/>
</dbReference>
<evidence type="ECO:0008006" key="8">
    <source>
        <dbReference type="Google" id="ProtNLM"/>
    </source>
</evidence>
<keyword evidence="4 5" id="KW-0472">Membrane</keyword>
<protein>
    <recommendedName>
        <fullName evidence="8">Recombinase</fullName>
    </recommendedName>
</protein>
<organism evidence="6 7">
    <name type="scientific">Formosa undariae</name>
    <dbReference type="NCBI Taxonomy" id="1325436"/>
    <lineage>
        <taxon>Bacteria</taxon>
        <taxon>Pseudomonadati</taxon>
        <taxon>Bacteroidota</taxon>
        <taxon>Flavobacteriia</taxon>
        <taxon>Flavobacteriales</taxon>
        <taxon>Flavobacteriaceae</taxon>
        <taxon>Formosa</taxon>
    </lineage>
</organism>
<proteinExistence type="predicted"/>
<feature type="transmembrane region" description="Helical" evidence="5">
    <location>
        <begin position="276"/>
        <end position="297"/>
    </location>
</feature>
<evidence type="ECO:0000313" key="7">
    <source>
        <dbReference type="Proteomes" id="UP001589605"/>
    </source>
</evidence>
<reference evidence="6 7" key="1">
    <citation type="submission" date="2024-09" db="EMBL/GenBank/DDBJ databases">
        <authorList>
            <person name="Sun Q."/>
            <person name="Mori K."/>
        </authorList>
    </citation>
    <scope>NUCLEOTIDE SEQUENCE [LARGE SCALE GENOMIC DNA]</scope>
    <source>
        <strain evidence="6 7">CECT 8286</strain>
    </source>
</reference>
<evidence type="ECO:0000256" key="3">
    <source>
        <dbReference type="ARBA" id="ARBA00022989"/>
    </source>
</evidence>
<feature type="transmembrane region" description="Helical" evidence="5">
    <location>
        <begin position="493"/>
        <end position="520"/>
    </location>
</feature>
<dbReference type="InterPro" id="IPR011385">
    <property type="entry name" value="Site-sp_rcmbase"/>
</dbReference>
<comment type="caution">
    <text evidence="6">The sequence shown here is derived from an EMBL/GenBank/DDBJ whole genome shotgun (WGS) entry which is preliminary data.</text>
</comment>
<gene>
    <name evidence="6" type="ORF">ACFFVB_03145</name>
</gene>
<keyword evidence="3 5" id="KW-1133">Transmembrane helix</keyword>
<feature type="transmembrane region" description="Helical" evidence="5">
    <location>
        <begin position="443"/>
        <end position="463"/>
    </location>
</feature>
<evidence type="ECO:0000256" key="1">
    <source>
        <dbReference type="ARBA" id="ARBA00004141"/>
    </source>
</evidence>